<dbReference type="Gene3D" id="1.10.10.60">
    <property type="entry name" value="Homeodomain-like"/>
    <property type="match status" value="1"/>
</dbReference>
<dbReference type="EMBL" id="SZYD01000685">
    <property type="protein sequence ID" value="KAD1547175.1"/>
    <property type="molecule type" value="Genomic_DNA"/>
</dbReference>
<dbReference type="SMART" id="SM00717">
    <property type="entry name" value="SANT"/>
    <property type="match status" value="1"/>
</dbReference>
<feature type="domain" description="SANT" evidence="8">
    <location>
        <begin position="291"/>
        <end position="342"/>
    </location>
</feature>
<dbReference type="PANTHER" id="PTHR12802">
    <property type="entry name" value="SWI/SNF COMPLEX-RELATED"/>
    <property type="match status" value="1"/>
</dbReference>
<keyword evidence="4" id="KW-0804">Transcription</keyword>
<feature type="compositionally biased region" description="Low complexity" evidence="6">
    <location>
        <begin position="417"/>
        <end position="428"/>
    </location>
</feature>
<dbReference type="Pfam" id="PF00249">
    <property type="entry name" value="Myb_DNA-binding"/>
    <property type="match status" value="1"/>
</dbReference>
<evidence type="ECO:0000256" key="4">
    <source>
        <dbReference type="ARBA" id="ARBA00023163"/>
    </source>
</evidence>
<keyword evidence="5" id="KW-0539">Nucleus</keyword>
<dbReference type="InterPro" id="IPR017930">
    <property type="entry name" value="Myb_dom"/>
</dbReference>
<evidence type="ECO:0000259" key="8">
    <source>
        <dbReference type="PROSITE" id="PS51293"/>
    </source>
</evidence>
<gene>
    <name evidence="10" type="ORF">E3N88_42648</name>
</gene>
<feature type="domain" description="HTH myb-type" evidence="9">
    <location>
        <begin position="288"/>
        <end position="342"/>
    </location>
</feature>
<name>A0A5N6LH44_9ASTR</name>
<dbReference type="InterPro" id="IPR009057">
    <property type="entry name" value="Homeodomain-like_sf"/>
</dbReference>
<organism evidence="10 11">
    <name type="scientific">Mikania micrantha</name>
    <name type="common">bitter vine</name>
    <dbReference type="NCBI Taxonomy" id="192012"/>
    <lineage>
        <taxon>Eukaryota</taxon>
        <taxon>Viridiplantae</taxon>
        <taxon>Streptophyta</taxon>
        <taxon>Embryophyta</taxon>
        <taxon>Tracheophyta</taxon>
        <taxon>Spermatophyta</taxon>
        <taxon>Magnoliopsida</taxon>
        <taxon>eudicotyledons</taxon>
        <taxon>Gunneridae</taxon>
        <taxon>Pentapetalae</taxon>
        <taxon>asterids</taxon>
        <taxon>campanulids</taxon>
        <taxon>Asterales</taxon>
        <taxon>Asteraceae</taxon>
        <taxon>Asteroideae</taxon>
        <taxon>Heliantheae alliance</taxon>
        <taxon>Eupatorieae</taxon>
        <taxon>Mikania</taxon>
    </lineage>
</organism>
<feature type="compositionally biased region" description="Basic and acidic residues" evidence="6">
    <location>
        <begin position="342"/>
        <end position="355"/>
    </location>
</feature>
<feature type="compositionally biased region" description="Basic residues" evidence="6">
    <location>
        <begin position="362"/>
        <end position="372"/>
    </location>
</feature>
<evidence type="ECO:0000256" key="1">
    <source>
        <dbReference type="ARBA" id="ARBA00004123"/>
    </source>
</evidence>
<evidence type="ECO:0000259" key="7">
    <source>
        <dbReference type="PROSITE" id="PS50090"/>
    </source>
</evidence>
<evidence type="ECO:0000259" key="9">
    <source>
        <dbReference type="PROSITE" id="PS51294"/>
    </source>
</evidence>
<dbReference type="InterPro" id="IPR017884">
    <property type="entry name" value="SANT_dom"/>
</dbReference>
<dbReference type="GO" id="GO:0003677">
    <property type="term" value="F:DNA binding"/>
    <property type="evidence" value="ECO:0007669"/>
    <property type="project" value="UniProtKB-KW"/>
</dbReference>
<dbReference type="PANTHER" id="PTHR12802:SF174">
    <property type="entry name" value="LATE ELONGATED HYPOCOTYL-LIKE PROTEIN"/>
    <property type="match status" value="1"/>
</dbReference>
<protein>
    <submittedName>
        <fullName evidence="10">Uncharacterized protein</fullName>
    </submittedName>
</protein>
<dbReference type="FunFam" id="1.10.10.60:FF:000023">
    <property type="entry name" value="protein REVEILLE 6 isoform X1"/>
    <property type="match status" value="1"/>
</dbReference>
<dbReference type="CDD" id="cd00167">
    <property type="entry name" value="SANT"/>
    <property type="match status" value="1"/>
</dbReference>
<dbReference type="AlphaFoldDB" id="A0A5N6LH44"/>
<dbReference type="PROSITE" id="PS51294">
    <property type="entry name" value="HTH_MYB"/>
    <property type="match status" value="1"/>
</dbReference>
<keyword evidence="11" id="KW-1185">Reference proteome</keyword>
<accession>A0A5N6LH44</accession>
<dbReference type="Proteomes" id="UP000326396">
    <property type="component" value="Unassembled WGS sequence"/>
</dbReference>
<dbReference type="GO" id="GO:0010468">
    <property type="term" value="P:regulation of gene expression"/>
    <property type="evidence" value="ECO:0007669"/>
    <property type="project" value="UniProtKB-ARBA"/>
</dbReference>
<evidence type="ECO:0000313" key="10">
    <source>
        <dbReference type="EMBL" id="KAD1547175.1"/>
    </source>
</evidence>
<sequence length="554" mass="62991">MSESISNITFKEDLEILRQKATDRSPAKLRNRQVNNNSAELHGVRNSSVRGKQQSPGRVRFGSEMSNCGSGFGSTGRTSERVFERFSGYGVQMDSSENSRWSGEDDGLVQLPFTPSVLFESCPYAPASPIRIELTQLNAYCEKCIFHFVVMTPHWWIAQRCWQLSRWKYRWVNILDLIYLTPHWWIARGAGNCLDGSTGGWKYRWVNILDLIYLTPHWWIARGASNCLRWKDRWVKDRYASGDQIGHILKLNQTLCKDLSEGSGSVTVKNNQFTSPDDYAPKIRKPYTITKQRERWTEEEHKKFLEALKLHGRAWRRIEEHVGTKSAVQIRSHAQKFFSKVVRESTSRDVNELKPIEIPPPRPKRKPLHPYPRKLSAPVKTGGQHETSPNSSGSDQENESPTSALSTDGSKNFGLGDSDSPNADSSANGVKLDLSLEENESSPPTELESCCDEEKRSPDVRSTQSLKLFGKTVMVMDTCSMKEEEKRAFVLVGSEQSAFRKQHRGDAKKKDTCINIKGFVPYKRCVDQRDSDSSSEEREELRVRLVAFGCVEVG</sequence>
<reference evidence="10 11" key="1">
    <citation type="submission" date="2019-05" db="EMBL/GenBank/DDBJ databases">
        <title>Mikania micrantha, genome provides insights into the molecular mechanism of rapid growth.</title>
        <authorList>
            <person name="Liu B."/>
        </authorList>
    </citation>
    <scope>NUCLEOTIDE SEQUENCE [LARGE SCALE GENOMIC DNA]</scope>
    <source>
        <strain evidence="10">NLD-2019</strain>
        <tissue evidence="10">Leaf</tissue>
    </source>
</reference>
<proteinExistence type="predicted"/>
<comment type="subcellular location">
    <subcellularLocation>
        <location evidence="1">Nucleus</location>
    </subcellularLocation>
</comment>
<evidence type="ECO:0000256" key="2">
    <source>
        <dbReference type="ARBA" id="ARBA00023015"/>
    </source>
</evidence>
<feature type="domain" description="Myb-like" evidence="7">
    <location>
        <begin position="288"/>
        <end position="338"/>
    </location>
</feature>
<comment type="caution">
    <text evidence="10">The sequence shown here is derived from an EMBL/GenBank/DDBJ whole genome shotgun (WGS) entry which is preliminary data.</text>
</comment>
<dbReference type="SUPFAM" id="SSF46689">
    <property type="entry name" value="Homeodomain-like"/>
    <property type="match status" value="1"/>
</dbReference>
<evidence type="ECO:0000313" key="11">
    <source>
        <dbReference type="Proteomes" id="UP000326396"/>
    </source>
</evidence>
<feature type="compositionally biased region" description="Polar residues" evidence="6">
    <location>
        <begin position="32"/>
        <end position="56"/>
    </location>
</feature>
<feature type="region of interest" description="Disordered" evidence="6">
    <location>
        <begin position="342"/>
        <end position="461"/>
    </location>
</feature>
<feature type="region of interest" description="Disordered" evidence="6">
    <location>
        <begin position="21"/>
        <end position="60"/>
    </location>
</feature>
<dbReference type="OrthoDB" id="118550at2759"/>
<keyword evidence="3" id="KW-0238">DNA-binding</keyword>
<dbReference type="InterPro" id="IPR001005">
    <property type="entry name" value="SANT/Myb"/>
</dbReference>
<evidence type="ECO:0000256" key="5">
    <source>
        <dbReference type="ARBA" id="ARBA00023242"/>
    </source>
</evidence>
<evidence type="ECO:0000256" key="3">
    <source>
        <dbReference type="ARBA" id="ARBA00023125"/>
    </source>
</evidence>
<evidence type="ECO:0000256" key="6">
    <source>
        <dbReference type="SAM" id="MobiDB-lite"/>
    </source>
</evidence>
<dbReference type="GO" id="GO:0005634">
    <property type="term" value="C:nucleus"/>
    <property type="evidence" value="ECO:0007669"/>
    <property type="project" value="UniProtKB-SubCell"/>
</dbReference>
<dbReference type="InterPro" id="IPR006447">
    <property type="entry name" value="Myb_dom_plants"/>
</dbReference>
<feature type="compositionally biased region" description="Polar residues" evidence="6">
    <location>
        <begin position="384"/>
        <end position="410"/>
    </location>
</feature>
<dbReference type="NCBIfam" id="TIGR01557">
    <property type="entry name" value="myb_SHAQKYF"/>
    <property type="match status" value="1"/>
</dbReference>
<keyword evidence="2" id="KW-0805">Transcription regulation</keyword>
<dbReference type="PROSITE" id="PS50090">
    <property type="entry name" value="MYB_LIKE"/>
    <property type="match status" value="1"/>
</dbReference>
<dbReference type="PROSITE" id="PS51293">
    <property type="entry name" value="SANT"/>
    <property type="match status" value="1"/>
</dbReference>